<gene>
    <name evidence="2" type="ORF">chiPu_0027701</name>
</gene>
<comment type="caution">
    <text evidence="2">The sequence shown here is derived from an EMBL/GenBank/DDBJ whole genome shotgun (WGS) entry which is preliminary data.</text>
</comment>
<evidence type="ECO:0000313" key="2">
    <source>
        <dbReference type="EMBL" id="GCC43718.1"/>
    </source>
</evidence>
<protein>
    <submittedName>
        <fullName evidence="2">Uncharacterized protein</fullName>
    </submittedName>
</protein>
<evidence type="ECO:0000313" key="3">
    <source>
        <dbReference type="Proteomes" id="UP000287033"/>
    </source>
</evidence>
<feature type="compositionally biased region" description="Basic and acidic residues" evidence="1">
    <location>
        <begin position="10"/>
        <end position="20"/>
    </location>
</feature>
<organism evidence="2 3">
    <name type="scientific">Chiloscyllium punctatum</name>
    <name type="common">Brownbanded bambooshark</name>
    <name type="synonym">Hemiscyllium punctatum</name>
    <dbReference type="NCBI Taxonomy" id="137246"/>
    <lineage>
        <taxon>Eukaryota</taxon>
        <taxon>Metazoa</taxon>
        <taxon>Chordata</taxon>
        <taxon>Craniata</taxon>
        <taxon>Vertebrata</taxon>
        <taxon>Chondrichthyes</taxon>
        <taxon>Elasmobranchii</taxon>
        <taxon>Galeomorphii</taxon>
        <taxon>Galeoidea</taxon>
        <taxon>Orectolobiformes</taxon>
        <taxon>Hemiscylliidae</taxon>
        <taxon>Chiloscyllium</taxon>
    </lineage>
</organism>
<feature type="region of interest" description="Disordered" evidence="1">
    <location>
        <begin position="1"/>
        <end position="27"/>
    </location>
</feature>
<keyword evidence="3" id="KW-1185">Reference proteome</keyword>
<accession>A0A401TM98</accession>
<reference evidence="2 3" key="1">
    <citation type="journal article" date="2018" name="Nat. Ecol. Evol.">
        <title>Shark genomes provide insights into elasmobranch evolution and the origin of vertebrates.</title>
        <authorList>
            <person name="Hara Y"/>
            <person name="Yamaguchi K"/>
            <person name="Onimaru K"/>
            <person name="Kadota M"/>
            <person name="Koyanagi M"/>
            <person name="Keeley SD"/>
            <person name="Tatsumi K"/>
            <person name="Tanaka K"/>
            <person name="Motone F"/>
            <person name="Kageyama Y"/>
            <person name="Nozu R"/>
            <person name="Adachi N"/>
            <person name="Nishimura O"/>
            <person name="Nakagawa R"/>
            <person name="Tanegashima C"/>
            <person name="Kiyatake I"/>
            <person name="Matsumoto R"/>
            <person name="Murakumo K"/>
            <person name="Nishida K"/>
            <person name="Terakita A"/>
            <person name="Kuratani S"/>
            <person name="Sato K"/>
            <person name="Hyodo S Kuraku.S."/>
        </authorList>
    </citation>
    <scope>NUCLEOTIDE SEQUENCE [LARGE SCALE GENOMIC DNA]</scope>
</reference>
<dbReference type="EMBL" id="BEZZ01111469">
    <property type="protein sequence ID" value="GCC43718.1"/>
    <property type="molecule type" value="Genomic_DNA"/>
</dbReference>
<dbReference type="Proteomes" id="UP000287033">
    <property type="component" value="Unassembled WGS sequence"/>
</dbReference>
<proteinExistence type="predicted"/>
<name>A0A401TM98_CHIPU</name>
<evidence type="ECO:0000256" key="1">
    <source>
        <dbReference type="SAM" id="MobiDB-lite"/>
    </source>
</evidence>
<sequence>MVAPNALTDAEYRQSQERARPPLHTEPIGCGEAGLTRILTNQRALSWVSASRFEPMVVQYSMTDATFVQS</sequence>
<dbReference type="AlphaFoldDB" id="A0A401TM98"/>